<organism evidence="1 2">
    <name type="scientific">Salmonella enterica</name>
    <name type="common">Salmonella choleraesuis</name>
    <dbReference type="NCBI Taxonomy" id="28901"/>
    <lineage>
        <taxon>Bacteria</taxon>
        <taxon>Pseudomonadati</taxon>
        <taxon>Pseudomonadota</taxon>
        <taxon>Gammaproteobacteria</taxon>
        <taxon>Enterobacterales</taxon>
        <taxon>Enterobacteriaceae</taxon>
        <taxon>Salmonella</taxon>
    </lineage>
</organism>
<dbReference type="Gene3D" id="1.10.1660.60">
    <property type="entry name" value="Putative excisionased domain DUF1233"/>
    <property type="match status" value="1"/>
</dbReference>
<evidence type="ECO:0000313" key="1">
    <source>
        <dbReference type="EMBL" id="AMG28870.1"/>
    </source>
</evidence>
<reference evidence="2" key="1">
    <citation type="submission" date="2015-12" db="EMBL/GenBank/DDBJ databases">
        <title>FDA database for Regulatory Grade Microbial Sequences (FDA-ARGOS): Supporting development and validation of Infectious Disease Dx tests.</title>
        <authorList>
            <person name="Pirone C."/>
            <person name="Hoffmann M."/>
            <person name="Muruvanda T."/>
            <person name="Allard M."/>
            <person name="Evans P."/>
            <person name="Tallon L."/>
            <person name="Sadzewicz L."/>
            <person name="Sengamalay N."/>
            <person name="Ott S."/>
            <person name="Godinez A."/>
            <person name="Nagaraj S."/>
            <person name="Nadendla S."/>
            <person name="Sichtig H."/>
        </authorList>
    </citation>
    <scope>NUCLEOTIDE SEQUENCE [LARGE SCALE GENOMIC DNA]</scope>
    <source>
        <strain evidence="2">LT2</strain>
    </source>
</reference>
<dbReference type="AlphaFoldDB" id="A0A3F3AXM3"/>
<sequence length="80" mass="9241">MQTIIYQIAPNDWVTDEVLMASTGLKPGTILRARKKAWFVGREYKHMTLDGKPKANGECLYHLPTINRWIRNMPDPDVDL</sequence>
<accession>A0A3F3AXM3</accession>
<protein>
    <submittedName>
        <fullName evidence="1">Excisionase</fullName>
    </submittedName>
</protein>
<dbReference type="InterPro" id="IPR009634">
    <property type="entry name" value="Put_exci"/>
</dbReference>
<dbReference type="Proteomes" id="UP000055793">
    <property type="component" value="Chromosome"/>
</dbReference>
<dbReference type="RefSeq" id="WP_010988988.1">
    <property type="nucleotide sequence ID" value="NZ_CP014051.2"/>
</dbReference>
<dbReference type="Pfam" id="PF06806">
    <property type="entry name" value="DUF1233"/>
    <property type="match status" value="1"/>
</dbReference>
<dbReference type="InterPro" id="IPR038146">
    <property type="entry name" value="933W_put_Xis_sf"/>
</dbReference>
<evidence type="ECO:0000313" key="2">
    <source>
        <dbReference type="Proteomes" id="UP000055793"/>
    </source>
</evidence>
<gene>
    <name evidence="1" type="ORF">AL463_23210</name>
</gene>
<dbReference type="EMBL" id="CP014051">
    <property type="protein sequence ID" value="AMG28870.1"/>
    <property type="molecule type" value="Genomic_DNA"/>
</dbReference>
<proteinExistence type="predicted"/>
<name>A0A3F3AXM3_SALER</name>